<reference evidence="2 3" key="1">
    <citation type="submission" date="2024-05" db="EMBL/GenBank/DDBJ databases">
        <title>Genome sequencing and assembly of Indian major carp, Cirrhinus mrigala (Hamilton, 1822).</title>
        <authorList>
            <person name="Mohindra V."/>
            <person name="Chowdhury L.M."/>
            <person name="Lal K."/>
            <person name="Jena J.K."/>
        </authorList>
    </citation>
    <scope>NUCLEOTIDE SEQUENCE [LARGE SCALE GENOMIC DNA]</scope>
    <source>
        <strain evidence="2">CM1030</strain>
        <tissue evidence="2">Blood</tissue>
    </source>
</reference>
<organism evidence="2 3">
    <name type="scientific">Cirrhinus mrigala</name>
    <name type="common">Mrigala</name>
    <dbReference type="NCBI Taxonomy" id="683832"/>
    <lineage>
        <taxon>Eukaryota</taxon>
        <taxon>Metazoa</taxon>
        <taxon>Chordata</taxon>
        <taxon>Craniata</taxon>
        <taxon>Vertebrata</taxon>
        <taxon>Euteleostomi</taxon>
        <taxon>Actinopterygii</taxon>
        <taxon>Neopterygii</taxon>
        <taxon>Teleostei</taxon>
        <taxon>Ostariophysi</taxon>
        <taxon>Cypriniformes</taxon>
        <taxon>Cyprinidae</taxon>
        <taxon>Labeoninae</taxon>
        <taxon>Labeonini</taxon>
        <taxon>Cirrhinus</taxon>
    </lineage>
</organism>
<dbReference type="EMBL" id="JAMKFB020000009">
    <property type="protein sequence ID" value="KAL0183948.1"/>
    <property type="molecule type" value="Genomic_DNA"/>
</dbReference>
<protein>
    <submittedName>
        <fullName evidence="2">Uncharacterized protein</fullName>
    </submittedName>
</protein>
<comment type="caution">
    <text evidence="2">The sequence shown here is derived from an EMBL/GenBank/DDBJ whole genome shotgun (WGS) entry which is preliminary data.</text>
</comment>
<feature type="compositionally biased region" description="Acidic residues" evidence="1">
    <location>
        <begin position="8"/>
        <end position="19"/>
    </location>
</feature>
<evidence type="ECO:0000313" key="3">
    <source>
        <dbReference type="Proteomes" id="UP001529510"/>
    </source>
</evidence>
<dbReference type="AlphaFoldDB" id="A0ABD0QE28"/>
<gene>
    <name evidence="2" type="ORF">M9458_019644</name>
</gene>
<name>A0ABD0QE28_CIRMR</name>
<feature type="region of interest" description="Disordered" evidence="1">
    <location>
        <begin position="1"/>
        <end position="20"/>
    </location>
</feature>
<feature type="non-terminal residue" evidence="2">
    <location>
        <position position="143"/>
    </location>
</feature>
<sequence length="143" mass="16206">RPRHEILDVPEDNDSDNDDNNFNNHVHMLGPNRHNTLGQQGQHIYTEYQSYNLGNNGQQPHPPTHREPLVYIPLPGADGQRVPVVQVSEGPQPGFPFDGLYNETNLPQEAQTHTTIMWQPLPNTSEYVVSCSPITEINEKSFQ</sequence>
<evidence type="ECO:0000313" key="2">
    <source>
        <dbReference type="EMBL" id="KAL0183948.1"/>
    </source>
</evidence>
<proteinExistence type="predicted"/>
<accession>A0ABD0QE28</accession>
<feature type="non-terminal residue" evidence="2">
    <location>
        <position position="1"/>
    </location>
</feature>
<dbReference type="Proteomes" id="UP001529510">
    <property type="component" value="Unassembled WGS sequence"/>
</dbReference>
<evidence type="ECO:0000256" key="1">
    <source>
        <dbReference type="SAM" id="MobiDB-lite"/>
    </source>
</evidence>
<keyword evidence="3" id="KW-1185">Reference proteome</keyword>